<feature type="compositionally biased region" description="Acidic residues" evidence="2">
    <location>
        <begin position="141"/>
        <end position="150"/>
    </location>
</feature>
<dbReference type="PANTHER" id="PTHR12243">
    <property type="entry name" value="MADF DOMAIN TRANSCRIPTION FACTOR"/>
    <property type="match status" value="1"/>
</dbReference>
<dbReference type="Pfam" id="PF02944">
    <property type="entry name" value="BESS"/>
    <property type="match status" value="1"/>
</dbReference>
<feature type="region of interest" description="Disordered" evidence="2">
    <location>
        <begin position="123"/>
        <end position="262"/>
    </location>
</feature>
<evidence type="ECO:0000313" key="6">
    <source>
        <dbReference type="Proteomes" id="UP000494163"/>
    </source>
</evidence>
<dbReference type="Pfam" id="PF10545">
    <property type="entry name" value="MADF_DNA_bdg"/>
    <property type="match status" value="1"/>
</dbReference>
<dbReference type="GO" id="GO:0003677">
    <property type="term" value="F:DNA binding"/>
    <property type="evidence" value="ECO:0007669"/>
    <property type="project" value="InterPro"/>
</dbReference>
<protein>
    <submittedName>
        <fullName evidence="5">CG3919</fullName>
    </submittedName>
</protein>
<dbReference type="AlphaFoldDB" id="A0A0M4F148"/>
<sequence length="354" mass="40355">MNTRRSTGSSSKKSNNYAAALNTKTITPELHAINAKICRLVENYPCMYDRSHAFYMRKSHIEYAWEEIATEMNDSVDNCKERFRNIRTSFARSINVQRRSNRVKPYYLSEELEFLRKHITPGVPVPVRGRRSRDSFRRGDDEFEDDDEDNPNAMLVVKQAPSSDENESDCSSERLPDEHALSSIYAHEQSRDSSRYEPKAEPQSHSDEDASKTTNFLEQQSHHLIPPKKRQRTVAESAKMTETPASSSSNIQSDATTLSESRPVAMDADDAFLHSLRPDLNHMNFHQKLYFKQRVYAVLGEIFGTVNSQQQQRLNGQTETIVAALSPQPQLIHYSRSGLQLPRLAPAPKPSHDG</sequence>
<dbReference type="InterPro" id="IPR004210">
    <property type="entry name" value="BESS_motif"/>
</dbReference>
<dbReference type="PROSITE" id="PS51031">
    <property type="entry name" value="BESS"/>
    <property type="match status" value="1"/>
</dbReference>
<keyword evidence="1" id="KW-0539">Nucleus</keyword>
<dbReference type="OMA" id="NSCKERW"/>
<dbReference type="STRING" id="30019.A0A0M4F148"/>
<dbReference type="GO" id="GO:0005634">
    <property type="term" value="C:nucleus"/>
    <property type="evidence" value="ECO:0007669"/>
    <property type="project" value="UniProtKB-SubCell"/>
</dbReference>
<feature type="domain" description="BESS" evidence="4">
    <location>
        <begin position="266"/>
        <end position="305"/>
    </location>
</feature>
<dbReference type="EMBL" id="CP012525">
    <property type="protein sequence ID" value="ALC44582.1"/>
    <property type="molecule type" value="Genomic_DNA"/>
</dbReference>
<reference evidence="5 6" key="1">
    <citation type="submission" date="2015-08" db="EMBL/GenBank/DDBJ databases">
        <title>Ancestral chromatin configuration constrains chromatin evolution on differentiating sex chromosomes in Drosophila.</title>
        <authorList>
            <person name="Zhou Q."/>
            <person name="Bachtrog D."/>
        </authorList>
    </citation>
    <scope>NUCLEOTIDE SEQUENCE [LARGE SCALE GENOMIC DNA]</scope>
    <source>
        <tissue evidence="5">Whole larvae</tissue>
    </source>
</reference>
<evidence type="ECO:0000313" key="5">
    <source>
        <dbReference type="EMBL" id="ALC44582.1"/>
    </source>
</evidence>
<evidence type="ECO:0000256" key="2">
    <source>
        <dbReference type="SAM" id="MobiDB-lite"/>
    </source>
</evidence>
<feature type="domain" description="MADF" evidence="3">
    <location>
        <begin position="36"/>
        <end position="120"/>
    </location>
</feature>
<comment type="subcellular location">
    <subcellularLocation>
        <location evidence="1">Nucleus</location>
    </subcellularLocation>
</comment>
<feature type="compositionally biased region" description="Basic and acidic residues" evidence="2">
    <location>
        <begin position="188"/>
        <end position="211"/>
    </location>
</feature>
<accession>A0A0M4F148</accession>
<dbReference type="GO" id="GO:0006357">
    <property type="term" value="P:regulation of transcription by RNA polymerase II"/>
    <property type="evidence" value="ECO:0007669"/>
    <property type="project" value="TreeGrafter"/>
</dbReference>
<dbReference type="InterPro" id="IPR039353">
    <property type="entry name" value="TF_Adf1"/>
</dbReference>
<gene>
    <name evidence="5" type="ORF">Dbus_chr3Lg1748</name>
</gene>
<dbReference type="InterPro" id="IPR006578">
    <property type="entry name" value="MADF-dom"/>
</dbReference>
<evidence type="ECO:0000259" key="4">
    <source>
        <dbReference type="PROSITE" id="PS51031"/>
    </source>
</evidence>
<feature type="compositionally biased region" description="Polar residues" evidence="2">
    <location>
        <begin position="243"/>
        <end position="260"/>
    </location>
</feature>
<keyword evidence="6" id="KW-1185">Reference proteome</keyword>
<dbReference type="PANTHER" id="PTHR12243:SF60">
    <property type="entry name" value="SI:CH211-15D5.12-RELATED"/>
    <property type="match status" value="1"/>
</dbReference>
<proteinExistence type="predicted"/>
<organism evidence="5 6">
    <name type="scientific">Drosophila busckii</name>
    <name type="common">Fruit fly</name>
    <dbReference type="NCBI Taxonomy" id="30019"/>
    <lineage>
        <taxon>Eukaryota</taxon>
        <taxon>Metazoa</taxon>
        <taxon>Ecdysozoa</taxon>
        <taxon>Arthropoda</taxon>
        <taxon>Hexapoda</taxon>
        <taxon>Insecta</taxon>
        <taxon>Pterygota</taxon>
        <taxon>Neoptera</taxon>
        <taxon>Endopterygota</taxon>
        <taxon>Diptera</taxon>
        <taxon>Brachycera</taxon>
        <taxon>Muscomorpha</taxon>
        <taxon>Ephydroidea</taxon>
        <taxon>Drosophilidae</taxon>
        <taxon>Drosophila</taxon>
    </lineage>
</organism>
<evidence type="ECO:0000256" key="1">
    <source>
        <dbReference type="PROSITE-ProRule" id="PRU00371"/>
    </source>
</evidence>
<evidence type="ECO:0000259" key="3">
    <source>
        <dbReference type="PROSITE" id="PS51029"/>
    </source>
</evidence>
<name>A0A0M4F148_DROBS</name>
<dbReference type="SMART" id="SM00595">
    <property type="entry name" value="MADF"/>
    <property type="match status" value="1"/>
</dbReference>
<dbReference type="PROSITE" id="PS51029">
    <property type="entry name" value="MADF"/>
    <property type="match status" value="1"/>
</dbReference>
<dbReference type="GO" id="GO:0005667">
    <property type="term" value="C:transcription regulator complex"/>
    <property type="evidence" value="ECO:0007669"/>
    <property type="project" value="TreeGrafter"/>
</dbReference>
<dbReference type="OrthoDB" id="6147983at2759"/>
<dbReference type="Proteomes" id="UP000494163">
    <property type="component" value="Chromosome 3L"/>
</dbReference>
<feature type="compositionally biased region" description="Basic and acidic residues" evidence="2">
    <location>
        <begin position="171"/>
        <end position="180"/>
    </location>
</feature>